<evidence type="ECO:0000259" key="2">
    <source>
        <dbReference type="Pfam" id="PF08446"/>
    </source>
</evidence>
<dbReference type="Gene3D" id="3.30.450.20">
    <property type="entry name" value="PAS domain"/>
    <property type="match status" value="1"/>
</dbReference>
<accession>A0A1Z5S5J4</accession>
<reference evidence="4" key="2">
    <citation type="journal article" date="2018" name="Plant J.">
        <title>The Sorghum bicolor reference genome: improved assembly, gene annotations, a transcriptome atlas, and signatures of genome organization.</title>
        <authorList>
            <person name="McCormick R.F."/>
            <person name="Truong S.K."/>
            <person name="Sreedasyam A."/>
            <person name="Jenkins J."/>
            <person name="Shu S."/>
            <person name="Sims D."/>
            <person name="Kennedy M."/>
            <person name="Amirebrahimi M."/>
            <person name="Weers B.D."/>
            <person name="McKinley B."/>
            <person name="Mattison A."/>
            <person name="Morishige D.T."/>
            <person name="Grimwood J."/>
            <person name="Schmutz J."/>
            <person name="Mullet J.E."/>
        </authorList>
    </citation>
    <scope>NUCLEOTIDE SEQUENCE [LARGE SCALE GENOMIC DNA]</scope>
    <source>
        <strain evidence="4">cv. BTx623</strain>
    </source>
</reference>
<evidence type="ECO:0000313" key="4">
    <source>
        <dbReference type="Proteomes" id="UP000000768"/>
    </source>
</evidence>
<evidence type="ECO:0000313" key="3">
    <source>
        <dbReference type="EMBL" id="OQU91089.1"/>
    </source>
</evidence>
<evidence type="ECO:0000256" key="1">
    <source>
        <dbReference type="SAM" id="MobiDB-lite"/>
    </source>
</evidence>
<reference evidence="3 4" key="1">
    <citation type="journal article" date="2009" name="Nature">
        <title>The Sorghum bicolor genome and the diversification of grasses.</title>
        <authorList>
            <person name="Paterson A.H."/>
            <person name="Bowers J.E."/>
            <person name="Bruggmann R."/>
            <person name="Dubchak I."/>
            <person name="Grimwood J."/>
            <person name="Gundlach H."/>
            <person name="Haberer G."/>
            <person name="Hellsten U."/>
            <person name="Mitros T."/>
            <person name="Poliakov A."/>
            <person name="Schmutz J."/>
            <person name="Spannagl M."/>
            <person name="Tang H."/>
            <person name="Wang X."/>
            <person name="Wicker T."/>
            <person name="Bharti A.K."/>
            <person name="Chapman J."/>
            <person name="Feltus F.A."/>
            <person name="Gowik U."/>
            <person name="Grigoriev I.V."/>
            <person name="Lyons E."/>
            <person name="Maher C.A."/>
            <person name="Martis M."/>
            <person name="Narechania A."/>
            <person name="Otillar R.P."/>
            <person name="Penning B.W."/>
            <person name="Salamov A.A."/>
            <person name="Wang Y."/>
            <person name="Zhang L."/>
            <person name="Carpita N.C."/>
            <person name="Freeling M."/>
            <person name="Gingle A.R."/>
            <person name="Hash C.T."/>
            <person name="Keller B."/>
            <person name="Klein P."/>
            <person name="Kresovich S."/>
            <person name="McCann M.C."/>
            <person name="Ming R."/>
            <person name="Peterson D.G."/>
            <person name="Mehboob-ur-Rahman"/>
            <person name="Ware D."/>
            <person name="Westhoff P."/>
            <person name="Mayer K.F."/>
            <person name="Messing J."/>
            <person name="Rokhsar D.S."/>
        </authorList>
    </citation>
    <scope>NUCLEOTIDE SEQUENCE [LARGE SCALE GENOMIC DNA]</scope>
    <source>
        <strain evidence="4">cv. BTx623</strain>
    </source>
</reference>
<gene>
    <name evidence="3" type="ORF">SORBI_3001G111366</name>
</gene>
<proteinExistence type="predicted"/>
<dbReference type="InterPro" id="IPR035965">
    <property type="entry name" value="PAS-like_dom_sf"/>
</dbReference>
<dbReference type="SUPFAM" id="SSF55785">
    <property type="entry name" value="PYP-like sensor domain (PAS domain)"/>
    <property type="match status" value="1"/>
</dbReference>
<dbReference type="AlphaFoldDB" id="A0A1Z5S5J4"/>
<dbReference type="Proteomes" id="UP000000768">
    <property type="component" value="Chromosome 1"/>
</dbReference>
<sequence>MSSSRPAHSSSSSSRTRQSSQARILAQTTLDAELNAEYEESGDSFDYSKLVEAQRSTPSEQQGRSGKVIAYLQHIQRGKLIQPFGCLLALDEKSFRVIAFSENAPEMLTTHQGAGVPAEILSQMYEEDNKEQSEEGLSLLVSRNLLRLMNGNIRHLREAGMSTFILTAELAAAPSAVGQ</sequence>
<dbReference type="InParanoid" id="A0A1Z5S5J4"/>
<dbReference type="InterPro" id="IPR013654">
    <property type="entry name" value="PAS_2"/>
</dbReference>
<dbReference type="PANTHER" id="PTHR47876:SF3">
    <property type="entry name" value="PHYTOCHROME 1"/>
    <property type="match status" value="1"/>
</dbReference>
<dbReference type="Pfam" id="PF08446">
    <property type="entry name" value="PAS_2"/>
    <property type="match status" value="1"/>
</dbReference>
<protein>
    <recommendedName>
        <fullName evidence="2">PAS fold-2 domain-containing protein</fullName>
    </recommendedName>
</protein>
<keyword evidence="4" id="KW-1185">Reference proteome</keyword>
<dbReference type="Gramene" id="OQU91089">
    <property type="protein sequence ID" value="OQU91089"/>
    <property type="gene ID" value="SORBI_3001G111366"/>
</dbReference>
<feature type="domain" description="PAS fold-2" evidence="2">
    <location>
        <begin position="70"/>
        <end position="124"/>
    </location>
</feature>
<dbReference type="EMBL" id="CM000760">
    <property type="protein sequence ID" value="OQU91089.1"/>
    <property type="molecule type" value="Genomic_DNA"/>
</dbReference>
<dbReference type="STRING" id="4558.A0A1Z5S5J4"/>
<dbReference type="ExpressionAtlas" id="A0A1Z5S5J4">
    <property type="expression patterns" value="baseline and differential"/>
</dbReference>
<organism evidence="3 4">
    <name type="scientific">Sorghum bicolor</name>
    <name type="common">Sorghum</name>
    <name type="synonym">Sorghum vulgare</name>
    <dbReference type="NCBI Taxonomy" id="4558"/>
    <lineage>
        <taxon>Eukaryota</taxon>
        <taxon>Viridiplantae</taxon>
        <taxon>Streptophyta</taxon>
        <taxon>Embryophyta</taxon>
        <taxon>Tracheophyta</taxon>
        <taxon>Spermatophyta</taxon>
        <taxon>Magnoliopsida</taxon>
        <taxon>Liliopsida</taxon>
        <taxon>Poales</taxon>
        <taxon>Poaceae</taxon>
        <taxon>PACMAD clade</taxon>
        <taxon>Panicoideae</taxon>
        <taxon>Andropogonodae</taxon>
        <taxon>Andropogoneae</taxon>
        <taxon>Sorghinae</taxon>
        <taxon>Sorghum</taxon>
    </lineage>
</organism>
<dbReference type="PANTHER" id="PTHR47876">
    <property type="entry name" value="OS08G0260000 PROTEIN"/>
    <property type="match status" value="1"/>
</dbReference>
<name>A0A1Z5S5J4_SORBI</name>
<dbReference type="GO" id="GO:0006355">
    <property type="term" value="P:regulation of DNA-templated transcription"/>
    <property type="evidence" value="ECO:0007669"/>
    <property type="project" value="InterPro"/>
</dbReference>
<feature type="region of interest" description="Disordered" evidence="1">
    <location>
        <begin position="1"/>
        <end position="26"/>
    </location>
</feature>
<feature type="compositionally biased region" description="Low complexity" evidence="1">
    <location>
        <begin position="1"/>
        <end position="23"/>
    </location>
</feature>